<dbReference type="EMBL" id="LR792683">
    <property type="protein sequence ID" value="CAB3390198.1"/>
    <property type="molecule type" value="Genomic_DNA"/>
</dbReference>
<accession>A0A6F9E041</accession>
<evidence type="ECO:0000313" key="1">
    <source>
        <dbReference type="EMBL" id="CAB3390198.1"/>
    </source>
</evidence>
<evidence type="ECO:0000313" key="2">
    <source>
        <dbReference type="Proteomes" id="UP000502196"/>
    </source>
</evidence>
<dbReference type="AlphaFoldDB" id="A0A6F9E041"/>
<sequence length="43" mass="4551">MATFATIVVVPADLADGALSTDGAYHVGPHHPFQVDTMSPEQR</sequence>
<gene>
    <name evidence="1" type="ORF">COOX1_0287</name>
</gene>
<name>A0A6F9E041_9BACL</name>
<reference evidence="1 2" key="1">
    <citation type="submission" date="2020-04" db="EMBL/GenBank/DDBJ databases">
        <authorList>
            <person name="Hogendoorn C."/>
        </authorList>
    </citation>
    <scope>NUCLEOTIDE SEQUENCE [LARGE SCALE GENOMIC DNA]</scope>
    <source>
        <strain evidence="1">COOX1</strain>
    </source>
</reference>
<proteinExistence type="predicted"/>
<dbReference type="Proteomes" id="UP000502196">
    <property type="component" value="Chromosome"/>
</dbReference>
<organism evidence="1 2">
    <name type="scientific">Kyrpidia spormannii</name>
    <dbReference type="NCBI Taxonomy" id="2055160"/>
    <lineage>
        <taxon>Bacteria</taxon>
        <taxon>Bacillati</taxon>
        <taxon>Bacillota</taxon>
        <taxon>Bacilli</taxon>
        <taxon>Bacillales</taxon>
        <taxon>Alicyclobacillaceae</taxon>
        <taxon>Kyrpidia</taxon>
    </lineage>
</organism>
<protein>
    <submittedName>
        <fullName evidence="1">Uncharacterized protein</fullName>
    </submittedName>
</protein>